<dbReference type="GO" id="GO:0004030">
    <property type="term" value="F:aldehyde dehydrogenase [NAD(P)+] activity"/>
    <property type="evidence" value="ECO:0007669"/>
    <property type="project" value="UniProtKB-ARBA"/>
</dbReference>
<sequence>MANDTSYGLASAIFSQNITRAIKTAHKLHAGTAWINSYNDLDFRVPFGGYKQSGIGRDLGEYALANYTHIKGVHVNLGAKMT</sequence>
<dbReference type="Proteomes" id="UP000076532">
    <property type="component" value="Unassembled WGS sequence"/>
</dbReference>
<dbReference type="Gene3D" id="3.40.309.10">
    <property type="entry name" value="Aldehyde Dehydrogenase, Chain A, domain 2"/>
    <property type="match status" value="1"/>
</dbReference>
<dbReference type="InterPro" id="IPR016162">
    <property type="entry name" value="Ald_DH_N"/>
</dbReference>
<evidence type="ECO:0000259" key="2">
    <source>
        <dbReference type="Pfam" id="PF00171"/>
    </source>
</evidence>
<dbReference type="OrthoDB" id="310895at2759"/>
<dbReference type="PANTHER" id="PTHR11699">
    <property type="entry name" value="ALDEHYDE DEHYDROGENASE-RELATED"/>
    <property type="match status" value="1"/>
</dbReference>
<dbReference type="STRING" id="436010.A0A167TBG1"/>
<dbReference type="InterPro" id="IPR015590">
    <property type="entry name" value="Aldehyde_DH_dom"/>
</dbReference>
<dbReference type="FunFam" id="3.40.605.10:FF:000026">
    <property type="entry name" value="Aldehyde dehydrogenase, putative"/>
    <property type="match status" value="1"/>
</dbReference>
<gene>
    <name evidence="3" type="ORF">FIBSPDRAFT_808405</name>
</gene>
<dbReference type="AlphaFoldDB" id="A0A167TBG1"/>
<keyword evidence="4" id="KW-1185">Reference proteome</keyword>
<reference evidence="3 4" key="1">
    <citation type="journal article" date="2016" name="Mol. Biol. Evol.">
        <title>Comparative Genomics of Early-Diverging Mushroom-Forming Fungi Provides Insights into the Origins of Lignocellulose Decay Capabilities.</title>
        <authorList>
            <person name="Nagy L.G."/>
            <person name="Riley R."/>
            <person name="Tritt A."/>
            <person name="Adam C."/>
            <person name="Daum C."/>
            <person name="Floudas D."/>
            <person name="Sun H."/>
            <person name="Yadav J.S."/>
            <person name="Pangilinan J."/>
            <person name="Larsson K.H."/>
            <person name="Matsuura K."/>
            <person name="Barry K."/>
            <person name="Labutti K."/>
            <person name="Kuo R."/>
            <person name="Ohm R.A."/>
            <person name="Bhattacharya S.S."/>
            <person name="Shirouzu T."/>
            <person name="Yoshinaga Y."/>
            <person name="Martin F.M."/>
            <person name="Grigoriev I.V."/>
            <person name="Hibbett D.S."/>
        </authorList>
    </citation>
    <scope>NUCLEOTIDE SEQUENCE [LARGE SCALE GENOMIC DNA]</scope>
    <source>
        <strain evidence="3 4">CBS 109695</strain>
    </source>
</reference>
<accession>A0A167TBG1</accession>
<dbReference type="InterPro" id="IPR016163">
    <property type="entry name" value="Ald_DH_C"/>
</dbReference>
<proteinExistence type="inferred from homology"/>
<dbReference type="Gene3D" id="3.40.605.10">
    <property type="entry name" value="Aldehyde Dehydrogenase, Chain A, domain 1"/>
    <property type="match status" value="1"/>
</dbReference>
<dbReference type="SUPFAM" id="SSF53720">
    <property type="entry name" value="ALDH-like"/>
    <property type="match status" value="1"/>
</dbReference>
<evidence type="ECO:0000313" key="3">
    <source>
        <dbReference type="EMBL" id="KZP02761.1"/>
    </source>
</evidence>
<dbReference type="EMBL" id="KV418327">
    <property type="protein sequence ID" value="KZP02761.1"/>
    <property type="molecule type" value="Genomic_DNA"/>
</dbReference>
<comment type="similarity">
    <text evidence="1">Belongs to the aldehyde dehydrogenase family.</text>
</comment>
<feature type="domain" description="Aldehyde dehydrogenase" evidence="2">
    <location>
        <begin position="1"/>
        <end position="72"/>
    </location>
</feature>
<organism evidence="3 4">
    <name type="scientific">Athelia psychrophila</name>
    <dbReference type="NCBI Taxonomy" id="1759441"/>
    <lineage>
        <taxon>Eukaryota</taxon>
        <taxon>Fungi</taxon>
        <taxon>Dikarya</taxon>
        <taxon>Basidiomycota</taxon>
        <taxon>Agaricomycotina</taxon>
        <taxon>Agaricomycetes</taxon>
        <taxon>Agaricomycetidae</taxon>
        <taxon>Atheliales</taxon>
        <taxon>Atheliaceae</taxon>
        <taxon>Athelia</taxon>
    </lineage>
</organism>
<dbReference type="InterPro" id="IPR016161">
    <property type="entry name" value="Ald_DH/histidinol_DH"/>
</dbReference>
<protein>
    <submittedName>
        <fullName evidence="3">Aldehyde dehydrogenase</fullName>
    </submittedName>
</protein>
<evidence type="ECO:0000313" key="4">
    <source>
        <dbReference type="Proteomes" id="UP000076532"/>
    </source>
</evidence>
<evidence type="ECO:0000256" key="1">
    <source>
        <dbReference type="ARBA" id="ARBA00009986"/>
    </source>
</evidence>
<dbReference type="Pfam" id="PF00171">
    <property type="entry name" value="Aldedh"/>
    <property type="match status" value="1"/>
</dbReference>
<name>A0A167TBG1_9AGAM</name>